<keyword evidence="2" id="KW-1185">Reference proteome</keyword>
<reference evidence="2" key="1">
    <citation type="journal article" date="2022" name="Mol. Ecol. Resour.">
        <title>The genomes of chicory, endive, great burdock and yacon provide insights into Asteraceae palaeo-polyploidization history and plant inulin production.</title>
        <authorList>
            <person name="Fan W."/>
            <person name="Wang S."/>
            <person name="Wang H."/>
            <person name="Wang A."/>
            <person name="Jiang F."/>
            <person name="Liu H."/>
            <person name="Zhao H."/>
            <person name="Xu D."/>
            <person name="Zhang Y."/>
        </authorList>
    </citation>
    <scope>NUCLEOTIDE SEQUENCE [LARGE SCALE GENOMIC DNA]</scope>
    <source>
        <strain evidence="2">cv. Niubang</strain>
    </source>
</reference>
<organism evidence="1 2">
    <name type="scientific">Arctium lappa</name>
    <name type="common">Greater burdock</name>
    <name type="synonym">Lappa major</name>
    <dbReference type="NCBI Taxonomy" id="4217"/>
    <lineage>
        <taxon>Eukaryota</taxon>
        <taxon>Viridiplantae</taxon>
        <taxon>Streptophyta</taxon>
        <taxon>Embryophyta</taxon>
        <taxon>Tracheophyta</taxon>
        <taxon>Spermatophyta</taxon>
        <taxon>Magnoliopsida</taxon>
        <taxon>eudicotyledons</taxon>
        <taxon>Gunneridae</taxon>
        <taxon>Pentapetalae</taxon>
        <taxon>asterids</taxon>
        <taxon>campanulids</taxon>
        <taxon>Asterales</taxon>
        <taxon>Asteraceae</taxon>
        <taxon>Carduoideae</taxon>
        <taxon>Cardueae</taxon>
        <taxon>Arctiinae</taxon>
        <taxon>Arctium</taxon>
    </lineage>
</organism>
<comment type="caution">
    <text evidence="1">The sequence shown here is derived from an EMBL/GenBank/DDBJ whole genome shotgun (WGS) entry which is preliminary data.</text>
</comment>
<dbReference type="EMBL" id="CM042055">
    <property type="protein sequence ID" value="KAI3702746.1"/>
    <property type="molecule type" value="Genomic_DNA"/>
</dbReference>
<dbReference type="Proteomes" id="UP001055879">
    <property type="component" value="Linkage Group LG09"/>
</dbReference>
<evidence type="ECO:0000313" key="2">
    <source>
        <dbReference type="Proteomes" id="UP001055879"/>
    </source>
</evidence>
<protein>
    <submittedName>
        <fullName evidence="1">Uncharacterized protein</fullName>
    </submittedName>
</protein>
<proteinExistence type="predicted"/>
<accession>A0ACB8ZZL4</accession>
<sequence>MIWSHRRSGGTKSLDKITHPHFHLFIIHQHLSLYLTSPTTTTTARSHLIYLFKFIHRFTIYQLLISQISLCIYPPTILEQSAHLFSLHTLAVAVSLIGLGLT</sequence>
<name>A0ACB8ZZL4_ARCLA</name>
<gene>
    <name evidence="1" type="ORF">L6452_28498</name>
</gene>
<evidence type="ECO:0000313" key="1">
    <source>
        <dbReference type="EMBL" id="KAI3702746.1"/>
    </source>
</evidence>
<reference evidence="1 2" key="2">
    <citation type="journal article" date="2022" name="Mol. Ecol. Resour.">
        <title>The genomes of chicory, endive, great burdock and yacon provide insights into Asteraceae paleo-polyploidization history and plant inulin production.</title>
        <authorList>
            <person name="Fan W."/>
            <person name="Wang S."/>
            <person name="Wang H."/>
            <person name="Wang A."/>
            <person name="Jiang F."/>
            <person name="Liu H."/>
            <person name="Zhao H."/>
            <person name="Xu D."/>
            <person name="Zhang Y."/>
        </authorList>
    </citation>
    <scope>NUCLEOTIDE SEQUENCE [LARGE SCALE GENOMIC DNA]</scope>
    <source>
        <strain evidence="2">cv. Niubang</strain>
    </source>
</reference>